<dbReference type="InterPro" id="IPR036291">
    <property type="entry name" value="NAD(P)-bd_dom_sf"/>
</dbReference>
<evidence type="ECO:0000313" key="2">
    <source>
        <dbReference type="Proteomes" id="UP001230933"/>
    </source>
</evidence>
<accession>A0AAX3ZYM0</accession>
<gene>
    <name evidence="1" type="ORF">QIE55_31785</name>
</gene>
<proteinExistence type="predicted"/>
<dbReference type="EMBL" id="CP124545">
    <property type="protein sequence ID" value="WMN01883.1"/>
    <property type="molecule type" value="Genomic_DNA"/>
</dbReference>
<dbReference type="SUPFAM" id="SSF51735">
    <property type="entry name" value="NAD(P)-binding Rossmann-fold domains"/>
    <property type="match status" value="1"/>
</dbReference>
<evidence type="ECO:0000313" key="1">
    <source>
        <dbReference type="EMBL" id="WMN01883.1"/>
    </source>
</evidence>
<dbReference type="AlphaFoldDB" id="A0AAX3ZYM0"/>
<name>A0AAX3ZYM0_RHOER</name>
<evidence type="ECO:0008006" key="3">
    <source>
        <dbReference type="Google" id="ProtNLM"/>
    </source>
</evidence>
<organism evidence="1 2">
    <name type="scientific">Rhodococcus erythropolis</name>
    <name type="common">Arthrobacter picolinophilus</name>
    <dbReference type="NCBI Taxonomy" id="1833"/>
    <lineage>
        <taxon>Bacteria</taxon>
        <taxon>Bacillati</taxon>
        <taxon>Actinomycetota</taxon>
        <taxon>Actinomycetes</taxon>
        <taxon>Mycobacteriales</taxon>
        <taxon>Nocardiaceae</taxon>
        <taxon>Rhodococcus</taxon>
        <taxon>Rhodococcus erythropolis group</taxon>
    </lineage>
</organism>
<sequence length="81" mass="8395">MTYTVHGATGAQGSPVLAGLIAALAGSPEAEVRAITRNPDQTFEGANTVVADNASVDSLADAYRGRTGCSFTYHSPETPRR</sequence>
<dbReference type="RefSeq" id="WP_308371444.1">
    <property type="nucleotide sequence ID" value="NZ_CP124545.1"/>
</dbReference>
<reference evidence="1" key="1">
    <citation type="submission" date="2023-08" db="EMBL/GenBank/DDBJ databases">
        <title>Isolation and Characterization of Rhodococcus erythropolis MGMM8.</title>
        <authorList>
            <person name="Diabankana R.G.C."/>
            <person name="Afordoanyi D.M."/>
            <person name="Validov S.Z."/>
        </authorList>
    </citation>
    <scope>NUCLEOTIDE SEQUENCE</scope>
    <source>
        <strain evidence="1">MGMM8</strain>
    </source>
</reference>
<protein>
    <recommendedName>
        <fullName evidence="3">Hydroxylase</fullName>
    </recommendedName>
</protein>
<dbReference type="Gene3D" id="3.40.50.720">
    <property type="entry name" value="NAD(P)-binding Rossmann-like Domain"/>
    <property type="match status" value="1"/>
</dbReference>
<dbReference type="Proteomes" id="UP001230933">
    <property type="component" value="Chromosome"/>
</dbReference>